<proteinExistence type="inferred from homology"/>
<keyword evidence="11" id="KW-1185">Reference proteome</keyword>
<feature type="domain" description="T-SNARE coiled-coil homology" evidence="8">
    <location>
        <begin position="464"/>
        <end position="526"/>
    </location>
</feature>
<evidence type="ECO:0000259" key="9">
    <source>
        <dbReference type="PROSITE" id="PS50885"/>
    </source>
</evidence>
<keyword evidence="2" id="KW-0997">Cell inner membrane</keyword>
<dbReference type="SUPFAM" id="SSF58104">
    <property type="entry name" value="Methyl-accepting chemotaxis protein (MCP) signaling domain"/>
    <property type="match status" value="1"/>
</dbReference>
<protein>
    <submittedName>
        <fullName evidence="10">Methyl-accepting chemotaxis protein</fullName>
    </submittedName>
</protein>
<evidence type="ECO:0000256" key="3">
    <source>
        <dbReference type="ARBA" id="ARBA00023224"/>
    </source>
</evidence>
<keyword evidence="6" id="KW-0812">Transmembrane</keyword>
<dbReference type="Proteomes" id="UP001230156">
    <property type="component" value="Unassembled WGS sequence"/>
</dbReference>
<dbReference type="InterPro" id="IPR004089">
    <property type="entry name" value="MCPsignal_dom"/>
</dbReference>
<gene>
    <name evidence="10" type="ORF">Q8A70_20295</name>
</gene>
<evidence type="ECO:0000313" key="10">
    <source>
        <dbReference type="EMBL" id="MDQ7250042.1"/>
    </source>
</evidence>
<name>A0ABU0YQN8_9PROT</name>
<dbReference type="PROSITE" id="PS50885">
    <property type="entry name" value="HAMP"/>
    <property type="match status" value="1"/>
</dbReference>
<dbReference type="InterPro" id="IPR003660">
    <property type="entry name" value="HAMP_dom"/>
</dbReference>
<evidence type="ECO:0000259" key="8">
    <source>
        <dbReference type="PROSITE" id="PS50192"/>
    </source>
</evidence>
<comment type="subcellular location">
    <subcellularLocation>
        <location evidence="1">Cell inner membrane</location>
        <topology evidence="1">Multi-pass membrane protein</topology>
    </subcellularLocation>
</comment>
<feature type="transmembrane region" description="Helical" evidence="6">
    <location>
        <begin position="196"/>
        <end position="217"/>
    </location>
</feature>
<evidence type="ECO:0000256" key="2">
    <source>
        <dbReference type="ARBA" id="ARBA00022519"/>
    </source>
</evidence>
<sequence length="568" mass="59746">MLKLANWKILYKLLLLVATMSVVIAVVAGTGLFSLRDTVETTKEVADNGKVALNGARMNQNILVLTRSEFRLASDPSPESLKTVLPIIEENRKGLTERLEQSRIGADSEELAKIDAIEAKLADYLPRLEQTLETVREIGGAVVMDDAQKKLAAAVVESRNAAEIAFKEIKAYNQFQSDKAEAAAASAATTGQQVQYILIAVAAGGIVGGAVLGYMMASLAIAKPITAAVGSLKQLSEGNTELDIFGVGRKDEVGEIAATMQVFKENLIRTREMQAREAAEQEQRVKRAQTIQSLTDNFDREATAVVKTVSSAATEMQATAQSMSATAEETSRQATAVAAASEQASSNVQTVASAAEELSSSVEEIGRQVAESTKIAGDAVNQASRSEQLVRALSEAAQRIGQVVNLINEIASQTNLLALNATIEAARAGEAGKGFAVVASEVKSLANQTAKATEEIGAQIGSIQQATGETVQAISDISTIINRINEITTTVAAAVEEQGAATQEIARNVQQAAQGTQDVSTNIVSVTEASQHTGAAATQLLGASGDLSKQAEVMRTEVEKFLAAIKTA</sequence>
<evidence type="ECO:0000256" key="6">
    <source>
        <dbReference type="SAM" id="Phobius"/>
    </source>
</evidence>
<dbReference type="Pfam" id="PF12729">
    <property type="entry name" value="4HB_MCP_1"/>
    <property type="match status" value="1"/>
</dbReference>
<reference evidence="11" key="1">
    <citation type="submission" date="2023-08" db="EMBL/GenBank/DDBJ databases">
        <title>Rhodospirillaceae gen. nov., a novel taxon isolated from the Yangtze River Yuezi River estuary sludge.</title>
        <authorList>
            <person name="Ruan L."/>
        </authorList>
    </citation>
    <scope>NUCLEOTIDE SEQUENCE [LARGE SCALE GENOMIC DNA]</scope>
    <source>
        <strain evidence="11">R-7</strain>
    </source>
</reference>
<dbReference type="InterPro" id="IPR000727">
    <property type="entry name" value="T_SNARE_dom"/>
</dbReference>
<feature type="domain" description="HAMP" evidence="9">
    <location>
        <begin position="219"/>
        <end position="272"/>
    </location>
</feature>
<organism evidence="10 11">
    <name type="scientific">Dongia sedimenti</name>
    <dbReference type="NCBI Taxonomy" id="3064282"/>
    <lineage>
        <taxon>Bacteria</taxon>
        <taxon>Pseudomonadati</taxon>
        <taxon>Pseudomonadota</taxon>
        <taxon>Alphaproteobacteria</taxon>
        <taxon>Rhodospirillales</taxon>
        <taxon>Dongiaceae</taxon>
        <taxon>Dongia</taxon>
    </lineage>
</organism>
<comment type="similarity">
    <text evidence="4">Belongs to the methyl-accepting chemotaxis (MCP) protein family.</text>
</comment>
<dbReference type="PROSITE" id="PS50111">
    <property type="entry name" value="CHEMOTAXIS_TRANSDUC_2"/>
    <property type="match status" value="1"/>
</dbReference>
<evidence type="ECO:0000256" key="1">
    <source>
        <dbReference type="ARBA" id="ARBA00004429"/>
    </source>
</evidence>
<dbReference type="EMBL" id="JAUYVI010000006">
    <property type="protein sequence ID" value="MDQ7250042.1"/>
    <property type="molecule type" value="Genomic_DNA"/>
</dbReference>
<feature type="domain" description="Methyl-accepting transducer" evidence="7">
    <location>
        <begin position="305"/>
        <end position="548"/>
    </location>
</feature>
<keyword evidence="6" id="KW-0472">Membrane</keyword>
<evidence type="ECO:0000256" key="4">
    <source>
        <dbReference type="ARBA" id="ARBA00029447"/>
    </source>
</evidence>
<keyword evidence="3 5" id="KW-0807">Transducer</keyword>
<dbReference type="SMART" id="SM00283">
    <property type="entry name" value="MA"/>
    <property type="match status" value="1"/>
</dbReference>
<evidence type="ECO:0000313" key="11">
    <source>
        <dbReference type="Proteomes" id="UP001230156"/>
    </source>
</evidence>
<evidence type="ECO:0000256" key="5">
    <source>
        <dbReference type="PROSITE-ProRule" id="PRU00284"/>
    </source>
</evidence>
<accession>A0ABU0YQN8</accession>
<evidence type="ECO:0000259" key="7">
    <source>
        <dbReference type="PROSITE" id="PS50111"/>
    </source>
</evidence>
<dbReference type="InterPro" id="IPR024478">
    <property type="entry name" value="HlyB_4HB_MCP"/>
</dbReference>
<comment type="caution">
    <text evidence="10">The sequence shown here is derived from an EMBL/GenBank/DDBJ whole genome shotgun (WGS) entry which is preliminary data.</text>
</comment>
<dbReference type="Pfam" id="PF00015">
    <property type="entry name" value="MCPsignal"/>
    <property type="match status" value="1"/>
</dbReference>
<dbReference type="Gene3D" id="1.10.287.950">
    <property type="entry name" value="Methyl-accepting chemotaxis protein"/>
    <property type="match status" value="1"/>
</dbReference>
<dbReference type="PROSITE" id="PS50192">
    <property type="entry name" value="T_SNARE"/>
    <property type="match status" value="1"/>
</dbReference>
<keyword evidence="2" id="KW-1003">Cell membrane</keyword>
<dbReference type="PANTHER" id="PTHR32089">
    <property type="entry name" value="METHYL-ACCEPTING CHEMOTAXIS PROTEIN MCPB"/>
    <property type="match status" value="1"/>
</dbReference>
<dbReference type="Gene3D" id="6.10.340.10">
    <property type="match status" value="1"/>
</dbReference>
<keyword evidence="6" id="KW-1133">Transmembrane helix</keyword>
<dbReference type="RefSeq" id="WP_379958777.1">
    <property type="nucleotide sequence ID" value="NZ_JAUYVI010000006.1"/>
</dbReference>
<dbReference type="PANTHER" id="PTHR32089:SF112">
    <property type="entry name" value="LYSOZYME-LIKE PROTEIN-RELATED"/>
    <property type="match status" value="1"/>
</dbReference>